<dbReference type="GO" id="GO:0000814">
    <property type="term" value="C:ESCRT II complex"/>
    <property type="evidence" value="ECO:0007669"/>
    <property type="project" value="InterPro"/>
</dbReference>
<dbReference type="InterPro" id="IPR008570">
    <property type="entry name" value="ESCRT-II_cplx_Vps25-sub"/>
</dbReference>
<gene>
    <name evidence="8" type="ORF">LCOR_03823.1</name>
</gene>
<dbReference type="GO" id="GO:0016236">
    <property type="term" value="P:macroautophagy"/>
    <property type="evidence" value="ECO:0007669"/>
    <property type="project" value="UniProtKB-ARBA"/>
</dbReference>
<keyword evidence="5" id="KW-0963">Cytoplasm</keyword>
<dbReference type="Gene3D" id="1.10.10.570">
    <property type="entry name" value="Winged helix' DNA-binding domain. Chain C. Domain 1"/>
    <property type="match status" value="1"/>
</dbReference>
<dbReference type="STRING" id="1263082.A0A068RRJ5"/>
<evidence type="ECO:0000256" key="1">
    <source>
        <dbReference type="ARBA" id="ARBA00004496"/>
    </source>
</evidence>
<evidence type="ECO:0000256" key="2">
    <source>
        <dbReference type="ARBA" id="ARBA00009674"/>
    </source>
</evidence>
<dbReference type="AlphaFoldDB" id="A0A068RRJ5"/>
<name>A0A068RRJ5_9FUNG</name>
<dbReference type="InterPro" id="IPR014041">
    <property type="entry name" value="ESCRT-II_cplx_Vps25-sub_N"/>
</dbReference>
<dbReference type="Pfam" id="PF05871">
    <property type="entry name" value="ESCRT-II"/>
    <property type="match status" value="1"/>
</dbReference>
<dbReference type="SUPFAM" id="SSF46785">
    <property type="entry name" value="Winged helix' DNA-binding domain"/>
    <property type="match status" value="2"/>
</dbReference>
<protein>
    <recommendedName>
        <fullName evidence="3">Vacuolar protein-sorting-associated protein 25</fullName>
    </recommendedName>
    <alternativeName>
        <fullName evidence="7">ESCRT-II complex subunit VPS25</fullName>
    </alternativeName>
</protein>
<dbReference type="PANTHER" id="PTHR13149">
    <property type="entry name" value="VACUOLAR PROTEIN SORTING-ASSOCIATED PROTEIN VPS25"/>
    <property type="match status" value="1"/>
</dbReference>
<dbReference type="Gene3D" id="1.10.10.10">
    <property type="entry name" value="Winged helix-like DNA-binding domain superfamily/Winged helix DNA-binding domain"/>
    <property type="match status" value="1"/>
</dbReference>
<dbReference type="InterPro" id="IPR036388">
    <property type="entry name" value="WH-like_DNA-bd_sf"/>
</dbReference>
<dbReference type="GO" id="GO:0043328">
    <property type="term" value="P:protein transport to vacuole involved in ubiquitin-dependent protein catabolic process via the multivesicular body sorting pathway"/>
    <property type="evidence" value="ECO:0007669"/>
    <property type="project" value="TreeGrafter"/>
</dbReference>
<evidence type="ECO:0000256" key="4">
    <source>
        <dbReference type="ARBA" id="ARBA00022448"/>
    </source>
</evidence>
<sequence length="191" mass="22094">MSTTPNDFQFPSIHGFPPFFTRQPTEQTWESQVAQWTDLIMSYCRHYRIFRIDLHEVTVPGGSKLFENTQLKRRLSFETLQEIIDDMVQKGNAEWEGGPKGAKSQAVIYWRKPDDWANLIWTWVNQSGMNNDILTLHEIAHGDLVEDQPFYELDPFILNKAMNILVKRGVAQLFKGSSDDDSMGVKFFSST</sequence>
<keyword evidence="6" id="KW-0653">Protein transport</keyword>
<accession>A0A068RRJ5</accession>
<dbReference type="Proteomes" id="UP000027586">
    <property type="component" value="Unassembled WGS sequence"/>
</dbReference>
<organism evidence="8 9">
    <name type="scientific">Lichtheimia corymbifera JMRC:FSU:9682</name>
    <dbReference type="NCBI Taxonomy" id="1263082"/>
    <lineage>
        <taxon>Eukaryota</taxon>
        <taxon>Fungi</taxon>
        <taxon>Fungi incertae sedis</taxon>
        <taxon>Mucoromycota</taxon>
        <taxon>Mucoromycotina</taxon>
        <taxon>Mucoromycetes</taxon>
        <taxon>Mucorales</taxon>
        <taxon>Lichtheimiaceae</taxon>
        <taxon>Lichtheimia</taxon>
    </lineage>
</organism>
<proteinExistence type="inferred from homology"/>
<comment type="caution">
    <text evidence="8">The sequence shown here is derived from an EMBL/GenBank/DDBJ whole genome shotgun (WGS) entry which is preliminary data.</text>
</comment>
<dbReference type="InterPro" id="IPR036390">
    <property type="entry name" value="WH_DNA-bd_sf"/>
</dbReference>
<evidence type="ECO:0000256" key="6">
    <source>
        <dbReference type="ARBA" id="ARBA00022927"/>
    </source>
</evidence>
<evidence type="ECO:0000256" key="3">
    <source>
        <dbReference type="ARBA" id="ARBA00017934"/>
    </source>
</evidence>
<evidence type="ECO:0000256" key="7">
    <source>
        <dbReference type="ARBA" id="ARBA00030094"/>
    </source>
</evidence>
<dbReference type="VEuPathDB" id="FungiDB:LCOR_03823.1"/>
<evidence type="ECO:0000313" key="9">
    <source>
        <dbReference type="Proteomes" id="UP000027586"/>
    </source>
</evidence>
<dbReference type="GO" id="GO:0042803">
    <property type="term" value="F:protein homodimerization activity"/>
    <property type="evidence" value="ECO:0007669"/>
    <property type="project" value="TreeGrafter"/>
</dbReference>
<evidence type="ECO:0000313" key="8">
    <source>
        <dbReference type="EMBL" id="CDH52340.1"/>
    </source>
</evidence>
<dbReference type="FunFam" id="1.10.10.10:FF:000141">
    <property type="entry name" value="vacuolar protein-sorting-associated protein 25"/>
    <property type="match status" value="1"/>
</dbReference>
<reference evidence="8" key="1">
    <citation type="submission" date="2013-08" db="EMBL/GenBank/DDBJ databases">
        <title>Gene expansion shapes genome architecture in the human pathogen Lichtheimia corymbifera: an evolutionary genomics analysis in the ancient terrestrial Mucorales (Mucoromycotina).</title>
        <authorList>
            <person name="Schwartze V.U."/>
            <person name="Winter S."/>
            <person name="Shelest E."/>
            <person name="Marcet-Houben M."/>
            <person name="Horn F."/>
            <person name="Wehner S."/>
            <person name="Hoffmann K."/>
            <person name="Riege K."/>
            <person name="Sammeth M."/>
            <person name="Nowrousian M."/>
            <person name="Valiante V."/>
            <person name="Linde J."/>
            <person name="Jacobsen I.D."/>
            <person name="Marz M."/>
            <person name="Brakhage A.A."/>
            <person name="Gabaldon T."/>
            <person name="Bocker S."/>
            <person name="Voigt K."/>
        </authorList>
    </citation>
    <scope>NUCLEOTIDE SEQUENCE [LARGE SCALE GENOMIC DNA]</scope>
    <source>
        <strain evidence="8">FSU 9682</strain>
    </source>
</reference>
<dbReference type="EMBL" id="CBTN010000012">
    <property type="protein sequence ID" value="CDH52340.1"/>
    <property type="molecule type" value="Genomic_DNA"/>
</dbReference>
<comment type="similarity">
    <text evidence="2">Belongs to the VPS25 family.</text>
</comment>
<keyword evidence="4" id="KW-0813">Transport</keyword>
<evidence type="ECO:0000256" key="5">
    <source>
        <dbReference type="ARBA" id="ARBA00022490"/>
    </source>
</evidence>
<keyword evidence="9" id="KW-1185">Reference proteome</keyword>
<dbReference type="PANTHER" id="PTHR13149:SF0">
    <property type="entry name" value="VACUOLAR PROTEIN-SORTING-ASSOCIATED PROTEIN 25"/>
    <property type="match status" value="1"/>
</dbReference>
<dbReference type="FunFam" id="1.10.10.570:FF:000003">
    <property type="entry name" value="Vacuolar protein-sorting-associated protein 25"/>
    <property type="match status" value="1"/>
</dbReference>
<comment type="subcellular location">
    <subcellularLocation>
        <location evidence="1">Cytoplasm</location>
    </subcellularLocation>
</comment>
<dbReference type="OrthoDB" id="245150at2759"/>
<dbReference type="GO" id="GO:0005198">
    <property type="term" value="F:structural molecule activity"/>
    <property type="evidence" value="ECO:0007669"/>
    <property type="project" value="TreeGrafter"/>
</dbReference>